<keyword evidence="7" id="KW-0808">Transferase</keyword>
<evidence type="ECO:0000256" key="4">
    <source>
        <dbReference type="ARBA" id="ARBA00023125"/>
    </source>
</evidence>
<dbReference type="GO" id="GO:0030170">
    <property type="term" value="F:pyridoxal phosphate binding"/>
    <property type="evidence" value="ECO:0007669"/>
    <property type="project" value="InterPro"/>
</dbReference>
<dbReference type="InterPro" id="IPR004839">
    <property type="entry name" value="Aminotransferase_I/II_large"/>
</dbReference>
<protein>
    <submittedName>
        <fullName evidence="7">Aminotransferase class I and II family protein</fullName>
    </submittedName>
</protein>
<proteinExistence type="inferred from homology"/>
<evidence type="ECO:0000256" key="1">
    <source>
        <dbReference type="ARBA" id="ARBA00005384"/>
    </source>
</evidence>
<dbReference type="GO" id="GO:0003677">
    <property type="term" value="F:DNA binding"/>
    <property type="evidence" value="ECO:0007669"/>
    <property type="project" value="UniProtKB-KW"/>
</dbReference>
<name>A0A2R3IYC9_9PSED</name>
<dbReference type="PROSITE" id="PS50949">
    <property type="entry name" value="HTH_GNTR"/>
    <property type="match status" value="1"/>
</dbReference>
<dbReference type="SUPFAM" id="SSF46785">
    <property type="entry name" value="Winged helix' DNA-binding domain"/>
    <property type="match status" value="1"/>
</dbReference>
<evidence type="ECO:0000313" key="7">
    <source>
        <dbReference type="EMBL" id="AVK06637.1"/>
    </source>
</evidence>
<dbReference type="SUPFAM" id="SSF53383">
    <property type="entry name" value="PLP-dependent transferases"/>
    <property type="match status" value="1"/>
</dbReference>
<dbReference type="Pfam" id="PF00392">
    <property type="entry name" value="GntR"/>
    <property type="match status" value="1"/>
</dbReference>
<dbReference type="GO" id="GO:0008483">
    <property type="term" value="F:transaminase activity"/>
    <property type="evidence" value="ECO:0007669"/>
    <property type="project" value="UniProtKB-KW"/>
</dbReference>
<reference evidence="7 8" key="1">
    <citation type="submission" date="2018-02" db="EMBL/GenBank/DDBJ databases">
        <title>FDA/CDC Antimicrobial Resistant Isolate Bank Genome Sequencing.</title>
        <authorList>
            <person name="Benahmed F.H."/>
            <person name="Lutgring J.D."/>
            <person name="Yoo B."/>
            <person name="Machado M."/>
            <person name="Brown A."/>
            <person name="McAllister G."/>
            <person name="Perry A."/>
            <person name="Halpin A.L."/>
            <person name="Vavikolanu K."/>
            <person name="Ott S."/>
            <person name="Zhao X."/>
            <person name="Tallon L.J."/>
            <person name="Sadzewicz L."/>
            <person name="Aluvathingal J."/>
            <person name="Nadendla S."/>
            <person name="Voskania-kordi A."/>
            <person name="Simonyan V."/>
            <person name="Patel J."/>
            <person name="Shawar R.M."/>
        </authorList>
    </citation>
    <scope>NUCLEOTIDE SEQUENCE [LARGE SCALE GENOMIC DNA]</scope>
    <source>
        <strain evidence="7 8">AR_0356</strain>
    </source>
</reference>
<keyword evidence="3" id="KW-0805">Transcription regulation</keyword>
<dbReference type="CDD" id="cd07377">
    <property type="entry name" value="WHTH_GntR"/>
    <property type="match status" value="1"/>
</dbReference>
<keyword evidence="2" id="KW-0663">Pyridoxal phosphate</keyword>
<evidence type="ECO:0000313" key="8">
    <source>
        <dbReference type="Proteomes" id="UP000238390"/>
    </source>
</evidence>
<organism evidence="7 8">
    <name type="scientific">Pseudomonas paraeruginosa</name>
    <dbReference type="NCBI Taxonomy" id="2994495"/>
    <lineage>
        <taxon>Bacteria</taxon>
        <taxon>Pseudomonadati</taxon>
        <taxon>Pseudomonadota</taxon>
        <taxon>Gammaproteobacteria</taxon>
        <taxon>Pseudomonadales</taxon>
        <taxon>Pseudomonadaceae</taxon>
        <taxon>Pseudomonas</taxon>
    </lineage>
</organism>
<dbReference type="InterPro" id="IPR036388">
    <property type="entry name" value="WH-like_DNA-bd_sf"/>
</dbReference>
<dbReference type="InterPro" id="IPR015424">
    <property type="entry name" value="PyrdxlP-dep_Trfase"/>
</dbReference>
<keyword evidence="7" id="KW-0032">Aminotransferase</keyword>
<dbReference type="Gene3D" id="1.10.10.10">
    <property type="entry name" value="Winged helix-like DNA-binding domain superfamily/Winged helix DNA-binding domain"/>
    <property type="match status" value="1"/>
</dbReference>
<keyword evidence="5" id="KW-0804">Transcription</keyword>
<dbReference type="InterPro" id="IPR015422">
    <property type="entry name" value="PyrdxlP-dep_Trfase_small"/>
</dbReference>
<dbReference type="InterPro" id="IPR000524">
    <property type="entry name" value="Tscrpt_reg_HTH_GntR"/>
</dbReference>
<dbReference type="PANTHER" id="PTHR46577">
    <property type="entry name" value="HTH-TYPE TRANSCRIPTIONAL REGULATORY PROTEIN GABR"/>
    <property type="match status" value="1"/>
</dbReference>
<keyword evidence="8" id="KW-1185">Reference proteome</keyword>
<keyword evidence="4" id="KW-0238">DNA-binding</keyword>
<evidence type="ECO:0000259" key="6">
    <source>
        <dbReference type="PROSITE" id="PS50949"/>
    </source>
</evidence>
<dbReference type="EMBL" id="CP027169">
    <property type="protein sequence ID" value="AVK06637.1"/>
    <property type="molecule type" value="Genomic_DNA"/>
</dbReference>
<feature type="domain" description="HTH gntR-type" evidence="6">
    <location>
        <begin position="11"/>
        <end position="79"/>
    </location>
</feature>
<dbReference type="InterPro" id="IPR036390">
    <property type="entry name" value="WH_DNA-bd_sf"/>
</dbReference>
<gene>
    <name evidence="7" type="ORF">CSB93_0891</name>
</gene>
<dbReference type="Proteomes" id="UP000238390">
    <property type="component" value="Chromosome"/>
</dbReference>
<dbReference type="InterPro" id="IPR051446">
    <property type="entry name" value="HTH_trans_reg/aminotransferase"/>
</dbReference>
<dbReference type="AlphaFoldDB" id="A0A2R3IYC9"/>
<evidence type="ECO:0000256" key="2">
    <source>
        <dbReference type="ARBA" id="ARBA00022898"/>
    </source>
</evidence>
<dbReference type="Gene3D" id="3.90.1150.10">
    <property type="entry name" value="Aspartate Aminotransferase, domain 1"/>
    <property type="match status" value="1"/>
</dbReference>
<accession>A0A2R3IYC9</accession>
<evidence type="ECO:0000256" key="3">
    <source>
        <dbReference type="ARBA" id="ARBA00023015"/>
    </source>
</evidence>
<dbReference type="Gene3D" id="3.40.640.10">
    <property type="entry name" value="Type I PLP-dependent aspartate aminotransferase-like (Major domain)"/>
    <property type="match status" value="1"/>
</dbReference>
<dbReference type="InterPro" id="IPR015421">
    <property type="entry name" value="PyrdxlP-dep_Trfase_major"/>
</dbReference>
<evidence type="ECO:0000256" key="5">
    <source>
        <dbReference type="ARBA" id="ARBA00023163"/>
    </source>
</evidence>
<dbReference type="PANTHER" id="PTHR46577:SF2">
    <property type="entry name" value="TRANSCRIPTIONAL REGULATORY PROTEIN"/>
    <property type="match status" value="1"/>
</dbReference>
<dbReference type="SMART" id="SM00345">
    <property type="entry name" value="HTH_GNTR"/>
    <property type="match status" value="1"/>
</dbReference>
<dbReference type="CDD" id="cd00609">
    <property type="entry name" value="AAT_like"/>
    <property type="match status" value="1"/>
</dbReference>
<sequence>MQLRIDREASAPLVQQIVEGVSGWMRGNRVRAGTRVPSIRQLARENRLSQSSVIEAYDRLVALGLLESRHGSGFFVAEAPAANAELDSEWQEGGESAWGQFSGASTQLKLGCGWVPDSWREVDQLSYAIRQVTRSELAGLFDYSTPLGLPTLRQHIQKRLRLIDIHVHQDQILTTTGASHALDLLVRTLLEPGDVVVVENPGYYNLFNLLKFHGVKMLGVPRGRNGPDIAALEAILQAHRPKFLFINSMYHNPTGTSLSPPIAHRVLQLAEMHDFHIIEDDIYADFQNGPGTRLATLDSLRRVIYLASFSKTLSCSLRVGYLVASPELIRRLADVKMYTSIGSQRFAECVVCAMLANGSYRKLVQRLRQRLTRHMAAALRVLEDNGWEVFAEPVGGMFVWARIGERGFVELQAQATRLGVLLSPGSAFSPEGEESDWLRINIAYAGDPRALAFFEAFRKRA</sequence>
<comment type="similarity">
    <text evidence="1">In the C-terminal section; belongs to the class-I pyridoxal-phosphate-dependent aminotransferase family.</text>
</comment>
<dbReference type="RefSeq" id="WP_058146398.1">
    <property type="nucleotide sequence ID" value="NZ_CP027169.1"/>
</dbReference>
<dbReference type="Pfam" id="PF00155">
    <property type="entry name" value="Aminotran_1_2"/>
    <property type="match status" value="1"/>
</dbReference>
<dbReference type="GO" id="GO:0003700">
    <property type="term" value="F:DNA-binding transcription factor activity"/>
    <property type="evidence" value="ECO:0007669"/>
    <property type="project" value="InterPro"/>
</dbReference>